<dbReference type="InterPro" id="IPR012349">
    <property type="entry name" value="Split_barrel_FMN-bd"/>
</dbReference>
<evidence type="ECO:0000256" key="1">
    <source>
        <dbReference type="ARBA" id="ARBA00008898"/>
    </source>
</evidence>
<dbReference type="InterPro" id="IPR002563">
    <property type="entry name" value="Flavin_Rdtase-like_dom"/>
</dbReference>
<dbReference type="AlphaFoldDB" id="L0GXV8"/>
<evidence type="ECO:0000313" key="5">
    <source>
        <dbReference type="Proteomes" id="UP000010816"/>
    </source>
</evidence>
<keyword evidence="5" id="KW-1185">Reference proteome</keyword>
<feature type="domain" description="Flavin reductase like" evidence="3">
    <location>
        <begin position="27"/>
        <end position="172"/>
    </location>
</feature>
<protein>
    <submittedName>
        <fullName evidence="4">Conserved protein of DIM6/NTAB family</fullName>
    </submittedName>
</protein>
<dbReference type="RefSeq" id="WP_015281719.1">
    <property type="nucleotide sequence ID" value="NC_019940.1"/>
</dbReference>
<reference evidence="4 5" key="1">
    <citation type="submission" date="2011-09" db="EMBL/GenBank/DDBJ databases">
        <title>Complete sequence of chromosome of Thioflavicoccus mobilis 8321.</title>
        <authorList>
            <consortium name="US DOE Joint Genome Institute"/>
            <person name="Lucas S."/>
            <person name="Han J."/>
            <person name="Lapidus A."/>
            <person name="Cheng J.-F."/>
            <person name="Goodwin L."/>
            <person name="Pitluck S."/>
            <person name="Peters L."/>
            <person name="Ovchinnikova G."/>
            <person name="Lu M."/>
            <person name="Detter J.C."/>
            <person name="Han C."/>
            <person name="Tapia R."/>
            <person name="Land M."/>
            <person name="Hauser L."/>
            <person name="Kyrpides N."/>
            <person name="Ivanova N."/>
            <person name="Pagani I."/>
            <person name="Vogl K."/>
            <person name="Liu Z."/>
            <person name="Imhoff J."/>
            <person name="Thiel V."/>
            <person name="Frigaard N.-U."/>
            <person name="Bryant D."/>
            <person name="Woyke T."/>
        </authorList>
    </citation>
    <scope>NUCLEOTIDE SEQUENCE [LARGE SCALE GENOMIC DNA]</scope>
    <source>
        <strain evidence="4 5">8321</strain>
    </source>
</reference>
<keyword evidence="2" id="KW-0560">Oxidoreductase</keyword>
<evidence type="ECO:0000256" key="2">
    <source>
        <dbReference type="ARBA" id="ARBA00023002"/>
    </source>
</evidence>
<dbReference type="InterPro" id="IPR050268">
    <property type="entry name" value="NADH-dep_flavin_reductase"/>
</dbReference>
<dbReference type="PANTHER" id="PTHR30466">
    <property type="entry name" value="FLAVIN REDUCTASE"/>
    <property type="match status" value="1"/>
</dbReference>
<gene>
    <name evidence="4" type="ORF">Thimo_2890</name>
</gene>
<dbReference type="KEGG" id="tmb:Thimo_2890"/>
<organism evidence="4 5">
    <name type="scientific">Thioflavicoccus mobilis 8321</name>
    <dbReference type="NCBI Taxonomy" id="765912"/>
    <lineage>
        <taxon>Bacteria</taxon>
        <taxon>Pseudomonadati</taxon>
        <taxon>Pseudomonadota</taxon>
        <taxon>Gammaproteobacteria</taxon>
        <taxon>Chromatiales</taxon>
        <taxon>Chromatiaceae</taxon>
        <taxon>Thioflavicoccus</taxon>
    </lineage>
</organism>
<dbReference type="eggNOG" id="COG1853">
    <property type="taxonomic scope" value="Bacteria"/>
</dbReference>
<dbReference type="Pfam" id="PF01613">
    <property type="entry name" value="Flavin_Reduct"/>
    <property type="match status" value="1"/>
</dbReference>
<evidence type="ECO:0000259" key="3">
    <source>
        <dbReference type="SMART" id="SM00903"/>
    </source>
</evidence>
<dbReference type="STRING" id="765912.Thimo_2890"/>
<dbReference type="HOGENOM" id="CLU_1371337_0_0_6"/>
<dbReference type="Proteomes" id="UP000010816">
    <property type="component" value="Chromosome"/>
</dbReference>
<dbReference type="SUPFAM" id="SSF50475">
    <property type="entry name" value="FMN-binding split barrel"/>
    <property type="match status" value="1"/>
</dbReference>
<accession>L0GXV8</accession>
<comment type="similarity">
    <text evidence="1">Belongs to the non-flavoprotein flavin reductase family.</text>
</comment>
<dbReference type="SMART" id="SM00903">
    <property type="entry name" value="Flavin_Reduct"/>
    <property type="match status" value="1"/>
</dbReference>
<dbReference type="GO" id="GO:0042602">
    <property type="term" value="F:riboflavin reductase (NADPH) activity"/>
    <property type="evidence" value="ECO:0007669"/>
    <property type="project" value="TreeGrafter"/>
</dbReference>
<sequence>MSSATGNEIPTGLAMDAQAAVGAVYDLYDPPLWLVTATDGRVRGGLIATFVARASIVPDLPRMVAGIAKHHHTWGLIEASGGFALHLLYPDQLELVWRFGLESGHQADKFAGLATETTPSGQPRLPQALAWLDCRVETRTDTGDRTLYLAAVTAGGAAAETTPLTAGRLYRAAPPEHRATLERLYARDGEIDTEAIRLWRARRANP</sequence>
<dbReference type="GO" id="GO:0010181">
    <property type="term" value="F:FMN binding"/>
    <property type="evidence" value="ECO:0007669"/>
    <property type="project" value="InterPro"/>
</dbReference>
<proteinExistence type="inferred from homology"/>
<dbReference type="EMBL" id="CP003051">
    <property type="protein sequence ID" value="AGA91588.1"/>
    <property type="molecule type" value="Genomic_DNA"/>
</dbReference>
<evidence type="ECO:0000313" key="4">
    <source>
        <dbReference type="EMBL" id="AGA91588.1"/>
    </source>
</evidence>
<dbReference type="PANTHER" id="PTHR30466:SF11">
    <property type="entry name" value="FLAVIN-DEPENDENT MONOOXYGENASE, REDUCTASE SUBUNIT HSAB"/>
    <property type="match status" value="1"/>
</dbReference>
<name>L0GXV8_9GAMM</name>
<dbReference type="Gene3D" id="2.30.110.10">
    <property type="entry name" value="Electron Transport, Fmn-binding Protein, Chain A"/>
    <property type="match status" value="1"/>
</dbReference>